<protein>
    <submittedName>
        <fullName evidence="9">RNA polymerase sigma-70 factor</fullName>
    </submittedName>
</protein>
<sequence>MSDDDQRLMAAWREGDKRAGGQLIDRHFASILRFFRNKVGSAAEAEELTQRTFKGAVEGAQRFRDQSTVRTWLFGIARNVLRQWIEETVRVRGRSGDSGSISIADLGIGPSTALAQRREQRVLLEALRRLPIESQLVLELSFWEQLSAREIGEVLACPEGTARSRLRKAKFELRAVLDELEREAGQLESTMQGLETWARELRAAWG</sequence>
<comment type="caution">
    <text evidence="9">The sequence shown here is derived from an EMBL/GenBank/DDBJ whole genome shotgun (WGS) entry which is preliminary data.</text>
</comment>
<feature type="domain" description="RNA polymerase sigma-70 region 2" evidence="7">
    <location>
        <begin position="23"/>
        <end position="86"/>
    </location>
</feature>
<dbReference type="CDD" id="cd06171">
    <property type="entry name" value="Sigma70_r4"/>
    <property type="match status" value="1"/>
</dbReference>
<evidence type="ECO:0000259" key="8">
    <source>
        <dbReference type="Pfam" id="PF08281"/>
    </source>
</evidence>
<dbReference type="Pfam" id="PF08281">
    <property type="entry name" value="Sigma70_r4_2"/>
    <property type="match status" value="1"/>
</dbReference>
<evidence type="ECO:0000256" key="5">
    <source>
        <dbReference type="ARBA" id="ARBA00023163"/>
    </source>
</evidence>
<feature type="domain" description="RNA polymerase sigma factor 70 region 4 type 2" evidence="8">
    <location>
        <begin position="122"/>
        <end position="170"/>
    </location>
</feature>
<dbReference type="Pfam" id="PF04542">
    <property type="entry name" value="Sigma70_r2"/>
    <property type="match status" value="1"/>
</dbReference>
<dbReference type="InterPro" id="IPR013325">
    <property type="entry name" value="RNA_pol_sigma_r2"/>
</dbReference>
<reference evidence="9 10" key="1">
    <citation type="submission" date="2014-12" db="EMBL/GenBank/DDBJ databases">
        <title>Genome assembly of Enhygromyxa salina DSM 15201.</title>
        <authorList>
            <person name="Sharma G."/>
            <person name="Subramanian S."/>
        </authorList>
    </citation>
    <scope>NUCLEOTIDE SEQUENCE [LARGE SCALE GENOMIC DNA]</scope>
    <source>
        <strain evidence="9 10">DSM 15201</strain>
    </source>
</reference>
<dbReference type="SUPFAM" id="SSF88946">
    <property type="entry name" value="Sigma2 domain of RNA polymerase sigma factors"/>
    <property type="match status" value="1"/>
</dbReference>
<evidence type="ECO:0000256" key="3">
    <source>
        <dbReference type="ARBA" id="ARBA00023082"/>
    </source>
</evidence>
<evidence type="ECO:0000313" key="10">
    <source>
        <dbReference type="Proteomes" id="UP000031599"/>
    </source>
</evidence>
<dbReference type="EMBL" id="JMCC02000210">
    <property type="protein sequence ID" value="KIG11649.1"/>
    <property type="molecule type" value="Genomic_DNA"/>
</dbReference>
<dbReference type="GO" id="GO:0016987">
    <property type="term" value="F:sigma factor activity"/>
    <property type="evidence" value="ECO:0007669"/>
    <property type="project" value="UniProtKB-KW"/>
</dbReference>
<comment type="similarity">
    <text evidence="1">Belongs to the sigma-70 factor family. ECF subfamily.</text>
</comment>
<evidence type="ECO:0000256" key="6">
    <source>
        <dbReference type="SAM" id="Coils"/>
    </source>
</evidence>
<evidence type="ECO:0000259" key="7">
    <source>
        <dbReference type="Pfam" id="PF04542"/>
    </source>
</evidence>
<name>A0A0C1Z2J2_9BACT</name>
<dbReference type="Gene3D" id="1.10.1740.10">
    <property type="match status" value="1"/>
</dbReference>
<proteinExistence type="inferred from homology"/>
<evidence type="ECO:0000256" key="2">
    <source>
        <dbReference type="ARBA" id="ARBA00023015"/>
    </source>
</evidence>
<dbReference type="SUPFAM" id="SSF88659">
    <property type="entry name" value="Sigma3 and sigma4 domains of RNA polymerase sigma factors"/>
    <property type="match status" value="1"/>
</dbReference>
<dbReference type="InterPro" id="IPR013249">
    <property type="entry name" value="RNA_pol_sigma70_r4_t2"/>
</dbReference>
<dbReference type="InterPro" id="IPR014284">
    <property type="entry name" value="RNA_pol_sigma-70_dom"/>
</dbReference>
<keyword evidence="5" id="KW-0804">Transcription</keyword>
<feature type="coiled-coil region" evidence="6">
    <location>
        <begin position="163"/>
        <end position="197"/>
    </location>
</feature>
<evidence type="ECO:0000313" key="9">
    <source>
        <dbReference type="EMBL" id="KIG11649.1"/>
    </source>
</evidence>
<dbReference type="AlphaFoldDB" id="A0A0C1Z2J2"/>
<keyword evidence="6" id="KW-0175">Coiled coil</keyword>
<keyword evidence="4" id="KW-0238">DNA-binding</keyword>
<dbReference type="InterPro" id="IPR036388">
    <property type="entry name" value="WH-like_DNA-bd_sf"/>
</dbReference>
<dbReference type="GO" id="GO:0003677">
    <property type="term" value="F:DNA binding"/>
    <property type="evidence" value="ECO:0007669"/>
    <property type="project" value="UniProtKB-KW"/>
</dbReference>
<dbReference type="NCBIfam" id="TIGR02937">
    <property type="entry name" value="sigma70-ECF"/>
    <property type="match status" value="1"/>
</dbReference>
<dbReference type="PANTHER" id="PTHR43133">
    <property type="entry name" value="RNA POLYMERASE ECF-TYPE SIGMA FACTO"/>
    <property type="match status" value="1"/>
</dbReference>
<dbReference type="PANTHER" id="PTHR43133:SF8">
    <property type="entry name" value="RNA POLYMERASE SIGMA FACTOR HI_1459-RELATED"/>
    <property type="match status" value="1"/>
</dbReference>
<dbReference type="InterPro" id="IPR039425">
    <property type="entry name" value="RNA_pol_sigma-70-like"/>
</dbReference>
<dbReference type="InterPro" id="IPR013324">
    <property type="entry name" value="RNA_pol_sigma_r3/r4-like"/>
</dbReference>
<dbReference type="Gene3D" id="1.10.10.10">
    <property type="entry name" value="Winged helix-like DNA-binding domain superfamily/Winged helix DNA-binding domain"/>
    <property type="match status" value="1"/>
</dbReference>
<keyword evidence="2" id="KW-0805">Transcription regulation</keyword>
<evidence type="ECO:0000256" key="4">
    <source>
        <dbReference type="ARBA" id="ARBA00023125"/>
    </source>
</evidence>
<accession>A0A0C1Z2J2</accession>
<dbReference type="RefSeq" id="WP_052559316.1">
    <property type="nucleotide sequence ID" value="NZ_JMCC02000210.1"/>
</dbReference>
<dbReference type="InterPro" id="IPR007627">
    <property type="entry name" value="RNA_pol_sigma70_r2"/>
</dbReference>
<keyword evidence="3" id="KW-0731">Sigma factor</keyword>
<organism evidence="9 10">
    <name type="scientific">Enhygromyxa salina</name>
    <dbReference type="NCBI Taxonomy" id="215803"/>
    <lineage>
        <taxon>Bacteria</taxon>
        <taxon>Pseudomonadati</taxon>
        <taxon>Myxococcota</taxon>
        <taxon>Polyangia</taxon>
        <taxon>Nannocystales</taxon>
        <taxon>Nannocystaceae</taxon>
        <taxon>Enhygromyxa</taxon>
    </lineage>
</organism>
<dbReference type="GO" id="GO:0006352">
    <property type="term" value="P:DNA-templated transcription initiation"/>
    <property type="evidence" value="ECO:0007669"/>
    <property type="project" value="InterPro"/>
</dbReference>
<dbReference type="Proteomes" id="UP000031599">
    <property type="component" value="Unassembled WGS sequence"/>
</dbReference>
<evidence type="ECO:0000256" key="1">
    <source>
        <dbReference type="ARBA" id="ARBA00010641"/>
    </source>
</evidence>
<gene>
    <name evidence="9" type="ORF">DB30_03017</name>
</gene>